<dbReference type="GO" id="GO:0005506">
    <property type="term" value="F:iron ion binding"/>
    <property type="evidence" value="ECO:0007669"/>
    <property type="project" value="InterPro"/>
</dbReference>
<protein>
    <recommendedName>
        <fullName evidence="7">Fe2OG dioxygenase domain-containing protein</fullName>
    </recommendedName>
</protein>
<reference evidence="8" key="1">
    <citation type="submission" date="2023-08" db="EMBL/GenBank/DDBJ databases">
        <authorList>
            <person name="Audoor S."/>
            <person name="Bilcke G."/>
        </authorList>
    </citation>
    <scope>NUCLEOTIDE SEQUENCE</scope>
</reference>
<evidence type="ECO:0000313" key="9">
    <source>
        <dbReference type="Proteomes" id="UP001295423"/>
    </source>
</evidence>
<dbReference type="GO" id="GO:0031418">
    <property type="term" value="F:L-ascorbic acid binding"/>
    <property type="evidence" value="ECO:0007669"/>
    <property type="project" value="InterPro"/>
</dbReference>
<evidence type="ECO:0000256" key="6">
    <source>
        <dbReference type="SAM" id="MobiDB-lite"/>
    </source>
</evidence>
<proteinExistence type="predicted"/>
<keyword evidence="4" id="KW-0560">Oxidoreductase</keyword>
<dbReference type="EMBL" id="CAKOGP040001781">
    <property type="protein sequence ID" value="CAJ1951236.1"/>
    <property type="molecule type" value="Genomic_DNA"/>
</dbReference>
<evidence type="ECO:0000256" key="2">
    <source>
        <dbReference type="ARBA" id="ARBA00022723"/>
    </source>
</evidence>
<evidence type="ECO:0000256" key="5">
    <source>
        <dbReference type="ARBA" id="ARBA00023004"/>
    </source>
</evidence>
<gene>
    <name evidence="8" type="ORF">CYCCA115_LOCUS12973</name>
</gene>
<dbReference type="Proteomes" id="UP001295423">
    <property type="component" value="Unassembled WGS sequence"/>
</dbReference>
<dbReference type="GO" id="GO:0051213">
    <property type="term" value="F:dioxygenase activity"/>
    <property type="evidence" value="ECO:0007669"/>
    <property type="project" value="UniProtKB-KW"/>
</dbReference>
<evidence type="ECO:0000256" key="4">
    <source>
        <dbReference type="ARBA" id="ARBA00023002"/>
    </source>
</evidence>
<dbReference type="GO" id="GO:0016705">
    <property type="term" value="F:oxidoreductase activity, acting on paired donors, with incorporation or reduction of molecular oxygen"/>
    <property type="evidence" value="ECO:0007669"/>
    <property type="project" value="InterPro"/>
</dbReference>
<dbReference type="AlphaFoldDB" id="A0AAD2FS45"/>
<feature type="compositionally biased region" description="Basic residues" evidence="6">
    <location>
        <begin position="187"/>
        <end position="196"/>
    </location>
</feature>
<comment type="caution">
    <text evidence="8">The sequence shown here is derived from an EMBL/GenBank/DDBJ whole genome shotgun (WGS) entry which is preliminary data.</text>
</comment>
<accession>A0AAD2FS45</accession>
<dbReference type="InterPro" id="IPR006620">
    <property type="entry name" value="Pro_4_hyd_alph"/>
</dbReference>
<feature type="region of interest" description="Disordered" evidence="6">
    <location>
        <begin position="146"/>
        <end position="196"/>
    </location>
</feature>
<dbReference type="InterPro" id="IPR005123">
    <property type="entry name" value="Oxoglu/Fe-dep_dioxygenase_dom"/>
</dbReference>
<evidence type="ECO:0000256" key="3">
    <source>
        <dbReference type="ARBA" id="ARBA00022964"/>
    </source>
</evidence>
<evidence type="ECO:0000259" key="7">
    <source>
        <dbReference type="PROSITE" id="PS51471"/>
    </source>
</evidence>
<keyword evidence="5" id="KW-0408">Iron</keyword>
<organism evidence="8 9">
    <name type="scientific">Cylindrotheca closterium</name>
    <dbReference type="NCBI Taxonomy" id="2856"/>
    <lineage>
        <taxon>Eukaryota</taxon>
        <taxon>Sar</taxon>
        <taxon>Stramenopiles</taxon>
        <taxon>Ochrophyta</taxon>
        <taxon>Bacillariophyta</taxon>
        <taxon>Bacillariophyceae</taxon>
        <taxon>Bacillariophycidae</taxon>
        <taxon>Bacillariales</taxon>
        <taxon>Bacillariaceae</taxon>
        <taxon>Cylindrotheca</taxon>
    </lineage>
</organism>
<feature type="domain" description="Fe2OG dioxygenase" evidence="7">
    <location>
        <begin position="292"/>
        <end position="380"/>
    </location>
</feature>
<keyword evidence="2" id="KW-0479">Metal-binding</keyword>
<feature type="compositionally biased region" description="Low complexity" evidence="6">
    <location>
        <begin position="167"/>
        <end position="181"/>
    </location>
</feature>
<evidence type="ECO:0000313" key="8">
    <source>
        <dbReference type="EMBL" id="CAJ1951236.1"/>
    </source>
</evidence>
<dbReference type="PROSITE" id="PS51471">
    <property type="entry name" value="FE2OG_OXY"/>
    <property type="match status" value="1"/>
</dbReference>
<evidence type="ECO:0000256" key="1">
    <source>
        <dbReference type="ARBA" id="ARBA00001961"/>
    </source>
</evidence>
<name>A0AAD2FS45_9STRA</name>
<comment type="cofactor">
    <cofactor evidence="1">
        <name>L-ascorbate</name>
        <dbReference type="ChEBI" id="CHEBI:38290"/>
    </cofactor>
</comment>
<dbReference type="SMART" id="SM00702">
    <property type="entry name" value="P4Hc"/>
    <property type="match status" value="1"/>
</dbReference>
<dbReference type="Gene3D" id="2.60.120.620">
    <property type="entry name" value="q2cbj1_9rhob like domain"/>
    <property type="match status" value="1"/>
</dbReference>
<keyword evidence="9" id="KW-1185">Reference proteome</keyword>
<keyword evidence="3" id="KW-0223">Dioxygenase</keyword>
<sequence length="381" mass="42449">MNLCYPSKSRGLVSLIDGDSYHHDADDDHKNKHHHNHHCHHHCHHHHRGTLLSSTTATQPPFLVYPSPTKLVNNNNNTDGSSSIYTTTPTAVGDTNTHHRSSIYPAYLASLSSSFSTSPRLLSQSSFPLADDASIMPAPYPRTPPPFPRRRPHAGTIVSPPAPLRISSSSHHPSSRASAAAQEPYCHRQHHHHHHHHKLQYETIGPAHLRTYRLLLPNDLIADCQLDPIVAHAEHFATNRLLHGWQTDLYSLTKQDIALRDIPGMLPLIQPIFDYVTQAIRTLYGCHEVVVDKNQPHILKYSVDSGHTGVQLHHDRCDVTANLALSRSGDYCGGGTYIRDTGSIIKLNYGECLLHPGSLVHGGMEVTKGTRYLMVTFAHLR</sequence>